<feature type="transmembrane region" description="Helical" evidence="6">
    <location>
        <begin position="12"/>
        <end position="45"/>
    </location>
</feature>
<feature type="transmembrane region" description="Helical" evidence="6">
    <location>
        <begin position="296"/>
        <end position="322"/>
    </location>
</feature>
<feature type="transmembrane region" description="Helical" evidence="6">
    <location>
        <begin position="198"/>
        <end position="219"/>
    </location>
</feature>
<dbReference type="Proteomes" id="UP001480955">
    <property type="component" value="Unassembled WGS sequence"/>
</dbReference>
<feature type="transmembrane region" description="Helical" evidence="6">
    <location>
        <begin position="231"/>
        <end position="250"/>
    </location>
</feature>
<dbReference type="PANTHER" id="PTHR21716">
    <property type="entry name" value="TRANSMEMBRANE PROTEIN"/>
    <property type="match status" value="1"/>
</dbReference>
<keyword evidence="8" id="KW-1185">Reference proteome</keyword>
<keyword evidence="5 6" id="KW-0472">Membrane</keyword>
<evidence type="ECO:0000256" key="2">
    <source>
        <dbReference type="ARBA" id="ARBA00009773"/>
    </source>
</evidence>
<gene>
    <name evidence="7" type="ORF">ABS772_21380</name>
</gene>
<evidence type="ECO:0000256" key="4">
    <source>
        <dbReference type="ARBA" id="ARBA00022989"/>
    </source>
</evidence>
<evidence type="ECO:0000256" key="5">
    <source>
        <dbReference type="ARBA" id="ARBA00023136"/>
    </source>
</evidence>
<dbReference type="PANTHER" id="PTHR21716:SF64">
    <property type="entry name" value="AI-2 TRANSPORT PROTEIN TQSA"/>
    <property type="match status" value="1"/>
</dbReference>
<feature type="transmembrane region" description="Helical" evidence="6">
    <location>
        <begin position="257"/>
        <end position="276"/>
    </location>
</feature>
<dbReference type="EMBL" id="JBELQE010000110">
    <property type="protein sequence ID" value="MER2252480.1"/>
    <property type="molecule type" value="Genomic_DNA"/>
</dbReference>
<keyword evidence="4 6" id="KW-1133">Transmembrane helix</keyword>
<comment type="caution">
    <text evidence="7">The sequence shown here is derived from an EMBL/GenBank/DDBJ whole genome shotgun (WGS) entry which is preliminary data.</text>
</comment>
<organism evidence="7 8">
    <name type="scientific">Methylorubrum podarium</name>
    <dbReference type="NCBI Taxonomy" id="200476"/>
    <lineage>
        <taxon>Bacteria</taxon>
        <taxon>Pseudomonadati</taxon>
        <taxon>Pseudomonadota</taxon>
        <taxon>Alphaproteobacteria</taxon>
        <taxon>Hyphomicrobiales</taxon>
        <taxon>Methylobacteriaceae</taxon>
        <taxon>Methylorubrum</taxon>
    </lineage>
</organism>
<accession>A0ABV1QST6</accession>
<sequence length="355" mass="38488">MMTDHVLRISASILALLAVLAAASIAVTVFAPMAFALFLIALVWPLQRGLQARLPRLVALALTITAIIVAFLGFAALAAWAFGRVAQWFIADAGRLQSLYDRTTAWLGEYGIVVDGVWSEHFNVGWLMRTAQGLTGRVNTTVSFWVVALVYVILGLLEVDEAARRIAALDRPGLARVLVGGTAETAVKLRRFMLVRTAMSLITGLLVWALAVAIGLRFAAEWGVIAFVLNYIPFVGPLIATVFPTIFTLVQFESWSMTAGVFICLNLIQFVVGSAIEPRVSGSALAMSPFVVLFAVFFWMYLWGLAGAFIGVPIMITVLTFCDQHPETRWIPGLLGSLNLKPGSVERTGVVSRTG</sequence>
<protein>
    <submittedName>
        <fullName evidence="7">AI-2E family transporter</fullName>
    </submittedName>
</protein>
<proteinExistence type="inferred from homology"/>
<dbReference type="InterPro" id="IPR002549">
    <property type="entry name" value="AI-2E-like"/>
</dbReference>
<evidence type="ECO:0000256" key="1">
    <source>
        <dbReference type="ARBA" id="ARBA00004141"/>
    </source>
</evidence>
<dbReference type="Pfam" id="PF01594">
    <property type="entry name" value="AI-2E_transport"/>
    <property type="match status" value="1"/>
</dbReference>
<reference evidence="7 8" key="1">
    <citation type="submission" date="2024-06" db="EMBL/GenBank/DDBJ databases">
        <authorList>
            <person name="Campbell A.G."/>
        </authorList>
    </citation>
    <scope>NUCLEOTIDE SEQUENCE [LARGE SCALE GENOMIC DNA]</scope>
    <source>
        <strain evidence="7 8">EM12</strain>
    </source>
</reference>
<evidence type="ECO:0000313" key="7">
    <source>
        <dbReference type="EMBL" id="MER2252480.1"/>
    </source>
</evidence>
<feature type="transmembrane region" description="Helical" evidence="6">
    <location>
        <begin position="57"/>
        <end position="82"/>
    </location>
</feature>
<evidence type="ECO:0000256" key="3">
    <source>
        <dbReference type="ARBA" id="ARBA00022692"/>
    </source>
</evidence>
<name>A0ABV1QST6_9HYPH</name>
<evidence type="ECO:0000256" key="6">
    <source>
        <dbReference type="SAM" id="Phobius"/>
    </source>
</evidence>
<keyword evidence="3 6" id="KW-0812">Transmembrane</keyword>
<dbReference type="RefSeq" id="WP_350396772.1">
    <property type="nucleotide sequence ID" value="NZ_JBELQE010000110.1"/>
</dbReference>
<comment type="similarity">
    <text evidence="2">Belongs to the autoinducer-2 exporter (AI-2E) (TC 2.A.86) family.</text>
</comment>
<comment type="subcellular location">
    <subcellularLocation>
        <location evidence="1">Membrane</location>
        <topology evidence="1">Multi-pass membrane protein</topology>
    </subcellularLocation>
</comment>
<evidence type="ECO:0000313" key="8">
    <source>
        <dbReference type="Proteomes" id="UP001480955"/>
    </source>
</evidence>
<feature type="transmembrane region" description="Helical" evidence="6">
    <location>
        <begin position="142"/>
        <end position="159"/>
    </location>
</feature>